<reference evidence="3 5" key="2">
    <citation type="journal article" date="2016" name="Appl. Microbiol. Biotechnol.">
        <title>Exploiting the genome sequence of Streptomyces nodosus for enhanced antibiotic production.</title>
        <authorList>
            <person name="Sweeney P."/>
            <person name="Murphy C.D."/>
            <person name="Caffrey P."/>
        </authorList>
    </citation>
    <scope>NUCLEOTIDE SEQUENCE [LARGE SCALE GENOMIC DNA]</scope>
    <source>
        <strain evidence="3 5">ATCC 14899</strain>
    </source>
</reference>
<feature type="chain" id="PRO_5041521602" description="BcpO-related WXXGXW repeat protein" evidence="2">
    <location>
        <begin position="33"/>
        <end position="124"/>
    </location>
</feature>
<name>A0A0B5DU86_9ACTN</name>
<gene>
    <name evidence="4" type="ORF">CP978_33070</name>
    <name evidence="3" type="ORF">SNOD_32830</name>
</gene>
<feature type="region of interest" description="Disordered" evidence="1">
    <location>
        <begin position="35"/>
        <end position="64"/>
    </location>
</feature>
<dbReference type="Proteomes" id="UP000325763">
    <property type="component" value="Chromosome"/>
</dbReference>
<feature type="signal peptide" evidence="2">
    <location>
        <begin position="1"/>
        <end position="32"/>
    </location>
</feature>
<dbReference type="PROSITE" id="PS51318">
    <property type="entry name" value="TAT"/>
    <property type="match status" value="1"/>
</dbReference>
<evidence type="ECO:0008006" key="7">
    <source>
        <dbReference type="Google" id="ProtNLM"/>
    </source>
</evidence>
<evidence type="ECO:0000313" key="3">
    <source>
        <dbReference type="EMBL" id="AJE44241.1"/>
    </source>
</evidence>
<accession>A0A0B5DU86</accession>
<evidence type="ECO:0000313" key="6">
    <source>
        <dbReference type="Proteomes" id="UP000325763"/>
    </source>
</evidence>
<dbReference type="AlphaFoldDB" id="A0A0B5DU86"/>
<evidence type="ECO:0000313" key="5">
    <source>
        <dbReference type="Proteomes" id="UP000031526"/>
    </source>
</evidence>
<evidence type="ECO:0000256" key="2">
    <source>
        <dbReference type="SAM" id="SignalP"/>
    </source>
</evidence>
<keyword evidence="5" id="KW-1185">Reference proteome</keyword>
<sequence length="124" mass="13833">MKRILGRRIAIAVATTAVAGGALLSVAGAASAAPNPAAERAVSVSHSNGHSKPGDHRGGRDAHRWDSNHRWDGHRTWYRTGIIWSSYDHGHHYRYDGHHFYRQTHGVWIKVIEGPRGFDYGVFR</sequence>
<proteinExistence type="predicted"/>
<evidence type="ECO:0000313" key="4">
    <source>
        <dbReference type="EMBL" id="QEV42735.1"/>
    </source>
</evidence>
<reference evidence="4 6" key="3">
    <citation type="submission" date="2017-09" db="EMBL/GenBank/DDBJ databases">
        <title>Streptomyces genome completion.</title>
        <authorList>
            <person name="Lee N."/>
            <person name="Cho B.-K."/>
        </authorList>
    </citation>
    <scope>NUCLEOTIDE SEQUENCE [LARGE SCALE GENOMIC DNA]</scope>
    <source>
        <strain evidence="4 6">ATCC 14899</strain>
    </source>
</reference>
<dbReference type="KEGG" id="snq:CP978_33070"/>
<protein>
    <recommendedName>
        <fullName evidence="7">BcpO-related WXXGXW repeat protein</fullName>
    </recommendedName>
</protein>
<evidence type="ECO:0000256" key="1">
    <source>
        <dbReference type="SAM" id="MobiDB-lite"/>
    </source>
</evidence>
<dbReference type="HOGENOM" id="CLU_2002660_0_0_11"/>
<dbReference type="EMBL" id="CP009313">
    <property type="protein sequence ID" value="AJE44241.1"/>
    <property type="molecule type" value="Genomic_DNA"/>
</dbReference>
<reference evidence="5" key="1">
    <citation type="submission" date="2014-09" db="EMBL/GenBank/DDBJ databases">
        <title>Sequence of the Streptomyces nodosus genome.</title>
        <authorList>
            <person name="Sweeney P."/>
            <person name="Stephens N."/>
            <person name="Murphy C."/>
            <person name="Caffrey P."/>
        </authorList>
    </citation>
    <scope>NUCLEOTIDE SEQUENCE [LARGE SCALE GENOMIC DNA]</scope>
    <source>
        <strain evidence="5">ATCC 14899</strain>
    </source>
</reference>
<keyword evidence="2" id="KW-0732">Signal</keyword>
<dbReference type="InterPro" id="IPR006311">
    <property type="entry name" value="TAT_signal"/>
</dbReference>
<dbReference type="Proteomes" id="UP000031526">
    <property type="component" value="Chromosome"/>
</dbReference>
<dbReference type="EMBL" id="CP023747">
    <property type="protein sequence ID" value="QEV42735.1"/>
    <property type="molecule type" value="Genomic_DNA"/>
</dbReference>
<feature type="compositionally biased region" description="Basic and acidic residues" evidence="1">
    <location>
        <begin position="52"/>
        <end position="64"/>
    </location>
</feature>
<dbReference type="RefSeq" id="WP_043447186.1">
    <property type="nucleotide sequence ID" value="NZ_CP009313.1"/>
</dbReference>
<organism evidence="3 5">
    <name type="scientific">Streptomyces nodosus</name>
    <dbReference type="NCBI Taxonomy" id="40318"/>
    <lineage>
        <taxon>Bacteria</taxon>
        <taxon>Bacillati</taxon>
        <taxon>Actinomycetota</taxon>
        <taxon>Actinomycetes</taxon>
        <taxon>Kitasatosporales</taxon>
        <taxon>Streptomycetaceae</taxon>
        <taxon>Streptomyces</taxon>
    </lineage>
</organism>